<name>A0ABM3U253_BALAC</name>
<evidence type="ECO:0000313" key="3">
    <source>
        <dbReference type="RefSeq" id="XP_057408418.1"/>
    </source>
</evidence>
<dbReference type="RefSeq" id="XP_057408418.1">
    <property type="nucleotide sequence ID" value="XM_057552435.1"/>
</dbReference>
<evidence type="ECO:0000256" key="1">
    <source>
        <dbReference type="SAM" id="MobiDB-lite"/>
    </source>
</evidence>
<reference evidence="3" key="1">
    <citation type="submission" date="2025-08" db="UniProtKB">
        <authorList>
            <consortium name="RefSeq"/>
        </authorList>
    </citation>
    <scope>IDENTIFICATION</scope>
</reference>
<organism evidence="2 3">
    <name type="scientific">Balaenoptera acutorostrata</name>
    <name type="common">Common minke whale</name>
    <name type="synonym">Balaena rostrata</name>
    <dbReference type="NCBI Taxonomy" id="9767"/>
    <lineage>
        <taxon>Eukaryota</taxon>
        <taxon>Metazoa</taxon>
        <taxon>Chordata</taxon>
        <taxon>Craniata</taxon>
        <taxon>Vertebrata</taxon>
        <taxon>Euteleostomi</taxon>
        <taxon>Mammalia</taxon>
        <taxon>Eutheria</taxon>
        <taxon>Laurasiatheria</taxon>
        <taxon>Artiodactyla</taxon>
        <taxon>Whippomorpha</taxon>
        <taxon>Cetacea</taxon>
        <taxon>Mysticeti</taxon>
        <taxon>Balaenopteridae</taxon>
        <taxon>Balaenoptera</taxon>
    </lineage>
</organism>
<accession>A0ABM3U253</accession>
<evidence type="ECO:0000313" key="2">
    <source>
        <dbReference type="Proteomes" id="UP001652580"/>
    </source>
</evidence>
<keyword evidence="2" id="KW-1185">Reference proteome</keyword>
<protein>
    <submittedName>
        <fullName evidence="3">Uncharacterized protein MISFA isoform X2</fullName>
    </submittedName>
</protein>
<dbReference type="GeneID" id="114236820"/>
<proteinExistence type="predicted"/>
<gene>
    <name evidence="3" type="primary">MISFA</name>
</gene>
<sequence>MSSAPGSARLRPESHHRSSANPERVQKRVSAKGTTTQLAGGKLGDIGEDRNRKDPRRSSKGASNSEVEREVGCSGEQDTPEEPDFG</sequence>
<dbReference type="Proteomes" id="UP001652580">
    <property type="component" value="Chromosome 9"/>
</dbReference>
<feature type="region of interest" description="Disordered" evidence="1">
    <location>
        <begin position="1"/>
        <end position="86"/>
    </location>
</feature>